<keyword evidence="7" id="KW-0812">Transmembrane</keyword>
<dbReference type="SUPFAM" id="SSF52058">
    <property type="entry name" value="L domain-like"/>
    <property type="match status" value="1"/>
</dbReference>
<keyword evidence="4" id="KW-0804">Transcription</keyword>
<dbReference type="Pfam" id="PF11951">
    <property type="entry name" value="Fungal_trans_2"/>
    <property type="match status" value="1"/>
</dbReference>
<feature type="region of interest" description="Disordered" evidence="6">
    <location>
        <begin position="83"/>
        <end position="112"/>
    </location>
</feature>
<keyword evidence="5" id="KW-0539">Nucleus</keyword>
<feature type="compositionally biased region" description="Low complexity" evidence="6">
    <location>
        <begin position="177"/>
        <end position="194"/>
    </location>
</feature>
<feature type="region of interest" description="Disordered" evidence="6">
    <location>
        <begin position="175"/>
        <end position="194"/>
    </location>
</feature>
<dbReference type="RefSeq" id="XP_015409830.1">
    <property type="nucleotide sequence ID" value="XM_015547865.1"/>
</dbReference>
<evidence type="ECO:0000256" key="4">
    <source>
        <dbReference type="ARBA" id="ARBA00023163"/>
    </source>
</evidence>
<feature type="transmembrane region" description="Helical" evidence="7">
    <location>
        <begin position="779"/>
        <end position="800"/>
    </location>
</feature>
<feature type="domain" description="Zn(2)-C6 fungal-type" evidence="8">
    <location>
        <begin position="6"/>
        <end position="38"/>
    </location>
</feature>
<reference evidence="9 10" key="1">
    <citation type="submission" date="2014-06" db="EMBL/GenBank/DDBJ databases">
        <title>The Genome of the Aflatoxigenic Filamentous Fungus Aspergillus nomius.</title>
        <authorList>
            <person name="Moore M.G."/>
            <person name="Shannon B.M."/>
            <person name="Brian M.M."/>
        </authorList>
    </citation>
    <scope>NUCLEOTIDE SEQUENCE [LARGE SCALE GENOMIC DNA]</scope>
    <source>
        <strain evidence="9 10">NRRL 13137</strain>
    </source>
</reference>
<comment type="caution">
    <text evidence="9">The sequence shown here is derived from an EMBL/GenBank/DDBJ whole genome shotgun (WGS) entry which is preliminary data.</text>
</comment>
<proteinExistence type="predicted"/>
<dbReference type="PANTHER" id="PTHR37534:SF25">
    <property type="entry name" value="ZN(II)2CYS6 TRANSCRIPTION FACTOR (EUROFUNG)"/>
    <property type="match status" value="1"/>
</dbReference>
<dbReference type="STRING" id="1509407.A0A0L1JB02"/>
<dbReference type="EMBL" id="JNOM01000042">
    <property type="protein sequence ID" value="KNG88907.1"/>
    <property type="molecule type" value="Genomic_DNA"/>
</dbReference>
<dbReference type="GeneID" id="26804412"/>
<gene>
    <name evidence="9" type="ORF">ANOM_002608</name>
</gene>
<dbReference type="PANTHER" id="PTHR37534">
    <property type="entry name" value="TRANSCRIPTIONAL ACTIVATOR PROTEIN UGA3"/>
    <property type="match status" value="1"/>
</dbReference>
<feature type="region of interest" description="Disordered" evidence="6">
    <location>
        <begin position="833"/>
        <end position="957"/>
    </location>
</feature>
<dbReference type="GO" id="GO:0045944">
    <property type="term" value="P:positive regulation of transcription by RNA polymerase II"/>
    <property type="evidence" value="ECO:0007669"/>
    <property type="project" value="TreeGrafter"/>
</dbReference>
<dbReference type="GO" id="GO:0000981">
    <property type="term" value="F:DNA-binding transcription factor activity, RNA polymerase II-specific"/>
    <property type="evidence" value="ECO:0007669"/>
    <property type="project" value="InterPro"/>
</dbReference>
<dbReference type="CDD" id="cd00067">
    <property type="entry name" value="GAL4"/>
    <property type="match status" value="1"/>
</dbReference>
<dbReference type="PROSITE" id="PS50048">
    <property type="entry name" value="ZN2_CY6_FUNGAL_2"/>
    <property type="match status" value="1"/>
</dbReference>
<comment type="subcellular location">
    <subcellularLocation>
        <location evidence="1">Nucleus</location>
    </subcellularLocation>
</comment>
<keyword evidence="7" id="KW-1133">Transmembrane helix</keyword>
<evidence type="ECO:0000259" key="8">
    <source>
        <dbReference type="PROSITE" id="PS50048"/>
    </source>
</evidence>
<dbReference type="SUPFAM" id="SSF57701">
    <property type="entry name" value="Zn2/Cys6 DNA-binding domain"/>
    <property type="match status" value="1"/>
</dbReference>
<evidence type="ECO:0000256" key="5">
    <source>
        <dbReference type="ARBA" id="ARBA00023242"/>
    </source>
</evidence>
<evidence type="ECO:0000256" key="2">
    <source>
        <dbReference type="ARBA" id="ARBA00023015"/>
    </source>
</evidence>
<evidence type="ECO:0000313" key="9">
    <source>
        <dbReference type="EMBL" id="KNG88907.1"/>
    </source>
</evidence>
<dbReference type="InterPro" id="IPR036864">
    <property type="entry name" value="Zn2-C6_fun-type_DNA-bd_sf"/>
</dbReference>
<keyword evidence="7" id="KW-0472">Membrane</keyword>
<protein>
    <recommendedName>
        <fullName evidence="8">Zn(2)-C6 fungal-type domain-containing protein</fullName>
    </recommendedName>
</protein>
<dbReference type="InterPro" id="IPR036941">
    <property type="entry name" value="Rcpt_L-dom_sf"/>
</dbReference>
<evidence type="ECO:0000256" key="3">
    <source>
        <dbReference type="ARBA" id="ARBA00023125"/>
    </source>
</evidence>
<dbReference type="SMART" id="SM00066">
    <property type="entry name" value="GAL4"/>
    <property type="match status" value="1"/>
</dbReference>
<dbReference type="Gene3D" id="3.80.20.20">
    <property type="entry name" value="Receptor L-domain"/>
    <property type="match status" value="1"/>
</dbReference>
<keyword evidence="2" id="KW-0805">Transcription regulation</keyword>
<evidence type="ECO:0000256" key="6">
    <source>
        <dbReference type="SAM" id="MobiDB-lite"/>
    </source>
</evidence>
<dbReference type="InterPro" id="IPR021858">
    <property type="entry name" value="Fun_TF"/>
</dbReference>
<evidence type="ECO:0000256" key="7">
    <source>
        <dbReference type="SAM" id="Phobius"/>
    </source>
</evidence>
<keyword evidence="3" id="KW-0238">DNA-binding</keyword>
<dbReference type="AlphaFoldDB" id="A0A0L1JB02"/>
<dbReference type="PROSITE" id="PS00463">
    <property type="entry name" value="ZN2_CY6_FUNGAL_1"/>
    <property type="match status" value="1"/>
</dbReference>
<dbReference type="Gene3D" id="4.10.240.10">
    <property type="entry name" value="Zn(2)-C6 fungal-type DNA-binding domain"/>
    <property type="match status" value="1"/>
</dbReference>
<dbReference type="InterPro" id="IPR001138">
    <property type="entry name" value="Zn2Cys6_DnaBD"/>
</dbReference>
<keyword evidence="10" id="KW-1185">Reference proteome</keyword>
<evidence type="ECO:0000256" key="1">
    <source>
        <dbReference type="ARBA" id="ARBA00004123"/>
    </source>
</evidence>
<evidence type="ECO:0000313" key="10">
    <source>
        <dbReference type="Proteomes" id="UP000037505"/>
    </source>
</evidence>
<accession>A0A0L1JB02</accession>
<dbReference type="OrthoDB" id="4525710at2759"/>
<organism evidence="9 10">
    <name type="scientific">Aspergillus nomiae NRRL (strain ATCC 15546 / NRRL 13137 / CBS 260.88 / M93)</name>
    <dbReference type="NCBI Taxonomy" id="1509407"/>
    <lineage>
        <taxon>Eukaryota</taxon>
        <taxon>Fungi</taxon>
        <taxon>Dikarya</taxon>
        <taxon>Ascomycota</taxon>
        <taxon>Pezizomycotina</taxon>
        <taxon>Eurotiomycetes</taxon>
        <taxon>Eurotiomycetidae</taxon>
        <taxon>Eurotiales</taxon>
        <taxon>Aspergillaceae</taxon>
        <taxon>Aspergillus</taxon>
        <taxon>Aspergillus subgen. Circumdati</taxon>
    </lineage>
</organism>
<sequence>MRIGRGCERCRLRHIRCTTRTGASSCNACARLGRTCRLDPPFRFKTVRHVYQKSQGTASKFELEWDSAQTWVNVPRSLTFVHESAEDSADGSISDAPNEPQAETQIPGGSHTYIPDPFVAHLPISGSLNPHDEAIGIPHVEPVISTPSIHDEQHSTKATAISPGAVNDMVSPLASNSTWSPMTPSTPRSTSSSTMTSREAFLLRSYINKISHWLDICDSGSTFNTEVPRRALHVPMVLKAVLALSARHDAIMSGGSDWEASEYHSQCVEILLAALARPEETYDDNMLISVVILRIYEELESTTDEKCHWLGSNRLLNTMSRAASSGGLTEAASWQFLRQAIYASLVQNQPMQLDLRNYERSSVFKRGDDAAYANTIIFYCARIIQLCSEGHVAAVDEEDWHDLSSSVEQWYRDRPVSWQPLQYKDANPAENRPFPELWVMSPPAVVGLQYYHTCQILLTSSDRHWGVVSNYERARLRRIEEKVIASHVVQVIGLSSSNETVENAYFMACHLLYRYGHCLRHPAEKRGSLKFLTQVEGSVGWRTGWIIRELEDQWNELQGLDSWELELQPGRIRNWGVAVPDGFSVVSTPAMAERDGNVISSGNLRISSQSDADTLKDCETINGPVTVSSSSSGTINIPELQDVRGPFTVEGSSNLNAVTASNLQSVSGPLTISGNGALNSISMSNLQTVGGELKVQGNEGLKELKLDNLERVNGDLTLDGDFDRISLGNLDNVYGKTSIQSSGSFQCSSLDELKSDNRAFKGSFSCNEKGSGLSSGAKAGIAIGVILGVILLALLVWLCIRRKRKQKRKDAALAGLTAAGAAGAVGKDVEKAENKVPAAVSNSSPSSHEPPSPPSDTEVVAASNIPRKPLSPPPPASVPAALVPGDRSSRVLSNPDDPSLFLQAMPRRRPSESEVPMLDSENVHEAPAPEVGRQQEGLFELDAGPVSGRHQQAIHHD</sequence>
<dbReference type="GO" id="GO:0008270">
    <property type="term" value="F:zinc ion binding"/>
    <property type="evidence" value="ECO:0007669"/>
    <property type="project" value="InterPro"/>
</dbReference>
<dbReference type="Pfam" id="PF00172">
    <property type="entry name" value="Zn_clus"/>
    <property type="match status" value="1"/>
</dbReference>
<name>A0A0L1JB02_ASPN3</name>
<dbReference type="GO" id="GO:0005634">
    <property type="term" value="C:nucleus"/>
    <property type="evidence" value="ECO:0007669"/>
    <property type="project" value="UniProtKB-SubCell"/>
</dbReference>
<dbReference type="Proteomes" id="UP000037505">
    <property type="component" value="Unassembled WGS sequence"/>
</dbReference>
<dbReference type="GO" id="GO:0000976">
    <property type="term" value="F:transcription cis-regulatory region binding"/>
    <property type="evidence" value="ECO:0007669"/>
    <property type="project" value="TreeGrafter"/>
</dbReference>